<gene>
    <name evidence="2" type="ORF">SAMN05428946_1437</name>
</gene>
<keyword evidence="1" id="KW-0472">Membrane</keyword>
<sequence length="154" mass="16531">MSQDGSPWRKGREAWDDMEKMQKRYGLPFLLAGCAALLILFPALTGWDKGGKEQEAVRTELESVLSEIRGVGSVRIYRQDGEQAEDGGMLSLAGYFGSSPAGGGDTPSGGVLVVAEGAGDPAVRNELARILSGVLQLPEHRIVVVEMKKEGEDR</sequence>
<dbReference type="AlphaFoldDB" id="A0A1U7PJI3"/>
<evidence type="ECO:0000313" key="2">
    <source>
        <dbReference type="EMBL" id="SIT81780.1"/>
    </source>
</evidence>
<keyword evidence="1" id="KW-0812">Transmembrane</keyword>
<organism evidence="2 3">
    <name type="scientific">Edaphobacillus lindanitolerans</name>
    <dbReference type="NCBI Taxonomy" id="550447"/>
    <lineage>
        <taxon>Bacteria</taxon>
        <taxon>Bacillati</taxon>
        <taxon>Bacillota</taxon>
        <taxon>Bacilli</taxon>
        <taxon>Bacillales</taxon>
        <taxon>Bacillaceae</taxon>
        <taxon>Edaphobacillus</taxon>
    </lineage>
</organism>
<name>A0A1U7PJI3_9BACI</name>
<protein>
    <submittedName>
        <fullName evidence="2">Stage III sporulation protein AG</fullName>
    </submittedName>
</protein>
<accession>A0A1U7PJI3</accession>
<evidence type="ECO:0000313" key="3">
    <source>
        <dbReference type="Proteomes" id="UP000187550"/>
    </source>
</evidence>
<dbReference type="Proteomes" id="UP000187550">
    <property type="component" value="Unassembled WGS sequence"/>
</dbReference>
<dbReference type="EMBL" id="FTPL01000002">
    <property type="protein sequence ID" value="SIT81780.1"/>
    <property type="molecule type" value="Genomic_DNA"/>
</dbReference>
<evidence type="ECO:0000256" key="1">
    <source>
        <dbReference type="SAM" id="Phobius"/>
    </source>
</evidence>
<proteinExistence type="predicted"/>
<reference evidence="3" key="1">
    <citation type="submission" date="2017-01" db="EMBL/GenBank/DDBJ databases">
        <authorList>
            <person name="Varghese N."/>
            <person name="Submissions S."/>
        </authorList>
    </citation>
    <scope>NUCLEOTIDE SEQUENCE [LARGE SCALE GENOMIC DNA]</scope>
    <source>
        <strain evidence="3">MNA4</strain>
    </source>
</reference>
<keyword evidence="1" id="KW-1133">Transmembrane helix</keyword>
<feature type="transmembrane region" description="Helical" evidence="1">
    <location>
        <begin position="25"/>
        <end position="44"/>
    </location>
</feature>
<dbReference type="STRING" id="550447.SAMN05428946_1437"/>
<keyword evidence="3" id="KW-1185">Reference proteome</keyword>